<dbReference type="EMBL" id="PGOL01001108">
    <property type="protein sequence ID" value="PKI60806.1"/>
    <property type="molecule type" value="Genomic_DNA"/>
</dbReference>
<evidence type="ECO:0000313" key="2">
    <source>
        <dbReference type="EMBL" id="PKI60806.1"/>
    </source>
</evidence>
<dbReference type="Proteomes" id="UP000233551">
    <property type="component" value="Unassembled WGS sequence"/>
</dbReference>
<feature type="compositionally biased region" description="Basic and acidic residues" evidence="1">
    <location>
        <begin position="1"/>
        <end position="29"/>
    </location>
</feature>
<keyword evidence="3" id="KW-1185">Reference proteome</keyword>
<reference evidence="2 3" key="1">
    <citation type="submission" date="2017-11" db="EMBL/GenBank/DDBJ databases">
        <title>De-novo sequencing of pomegranate (Punica granatum L.) genome.</title>
        <authorList>
            <person name="Akparov Z."/>
            <person name="Amiraslanov A."/>
            <person name="Hajiyeva S."/>
            <person name="Abbasov M."/>
            <person name="Kaur K."/>
            <person name="Hamwieh A."/>
            <person name="Solovyev V."/>
            <person name="Salamov A."/>
            <person name="Braich B."/>
            <person name="Kosarev P."/>
            <person name="Mahmoud A."/>
            <person name="Hajiyev E."/>
            <person name="Babayeva S."/>
            <person name="Izzatullayeva V."/>
            <person name="Mammadov A."/>
            <person name="Mammadov A."/>
            <person name="Sharifova S."/>
            <person name="Ojaghi J."/>
            <person name="Eynullazada K."/>
            <person name="Bayramov B."/>
            <person name="Abdulazimova A."/>
            <person name="Shahmuradov I."/>
        </authorList>
    </citation>
    <scope>NUCLEOTIDE SEQUENCE [LARGE SCALE GENOMIC DNA]</scope>
    <source>
        <strain evidence="3">cv. AG2017</strain>
        <tissue evidence="2">Leaf</tissue>
    </source>
</reference>
<dbReference type="AlphaFoldDB" id="A0A2I0JZC4"/>
<evidence type="ECO:0000256" key="1">
    <source>
        <dbReference type="SAM" id="MobiDB-lite"/>
    </source>
</evidence>
<organism evidence="2 3">
    <name type="scientific">Punica granatum</name>
    <name type="common">Pomegranate</name>
    <dbReference type="NCBI Taxonomy" id="22663"/>
    <lineage>
        <taxon>Eukaryota</taxon>
        <taxon>Viridiplantae</taxon>
        <taxon>Streptophyta</taxon>
        <taxon>Embryophyta</taxon>
        <taxon>Tracheophyta</taxon>
        <taxon>Spermatophyta</taxon>
        <taxon>Magnoliopsida</taxon>
        <taxon>eudicotyledons</taxon>
        <taxon>Gunneridae</taxon>
        <taxon>Pentapetalae</taxon>
        <taxon>rosids</taxon>
        <taxon>malvids</taxon>
        <taxon>Myrtales</taxon>
        <taxon>Lythraceae</taxon>
        <taxon>Punica</taxon>
    </lineage>
</organism>
<gene>
    <name evidence="2" type="ORF">CRG98_018795</name>
</gene>
<name>A0A2I0JZC4_PUNGR</name>
<comment type="caution">
    <text evidence="2">The sequence shown here is derived from an EMBL/GenBank/DDBJ whole genome shotgun (WGS) entry which is preliminary data.</text>
</comment>
<proteinExistence type="predicted"/>
<evidence type="ECO:0000313" key="3">
    <source>
        <dbReference type="Proteomes" id="UP000233551"/>
    </source>
</evidence>
<sequence>MAEDRWDPFFGRKRDGAGPKPDAGPKPESSKYGAKTPKQLRLGRGPKIAGGLPAMVGTTRLSCGVGHGTSRHEE</sequence>
<feature type="region of interest" description="Disordered" evidence="1">
    <location>
        <begin position="1"/>
        <end position="53"/>
    </location>
</feature>
<accession>A0A2I0JZC4</accession>
<protein>
    <submittedName>
        <fullName evidence="2">Uncharacterized protein</fullName>
    </submittedName>
</protein>